<dbReference type="EMBL" id="PGTY01000005">
    <property type="protein sequence ID" value="PJI84225.1"/>
    <property type="molecule type" value="Genomic_DNA"/>
</dbReference>
<dbReference type="Proteomes" id="UP000228531">
    <property type="component" value="Unassembled WGS sequence"/>
</dbReference>
<protein>
    <submittedName>
        <fullName evidence="1">Type VI secretion system protein ImpJ</fullName>
    </submittedName>
</protein>
<evidence type="ECO:0000313" key="1">
    <source>
        <dbReference type="EMBL" id="PJI84225.1"/>
    </source>
</evidence>
<dbReference type="NCBIfam" id="TIGR03353">
    <property type="entry name" value="VI_chp_4"/>
    <property type="match status" value="1"/>
</dbReference>
<gene>
    <name evidence="1" type="ORF">BC777_3765</name>
</gene>
<accession>A0A2M8VZW8</accession>
<dbReference type="PANTHER" id="PTHR35566:SF1">
    <property type="entry name" value="TYPE VI SECRETION SYSTEM BASEPLATE COMPONENT TSSK1"/>
    <property type="match status" value="1"/>
</dbReference>
<name>A0A2M8VZW8_9RHOB</name>
<dbReference type="OrthoDB" id="9775333at2"/>
<organism evidence="1 2">
    <name type="scientific">Yoonia maricola</name>
    <dbReference type="NCBI Taxonomy" id="420999"/>
    <lineage>
        <taxon>Bacteria</taxon>
        <taxon>Pseudomonadati</taxon>
        <taxon>Pseudomonadota</taxon>
        <taxon>Alphaproteobacteria</taxon>
        <taxon>Rhodobacterales</taxon>
        <taxon>Paracoccaceae</taxon>
        <taxon>Yoonia</taxon>
    </lineage>
</organism>
<sequence>MSRFSKVAWKEGLFLKPQHLQQSDRYTERFIIARTAHMTPFAWGVSEMSFDQGQLRQGRLELEKVAGIMPDGTPFDAPHTGALPNEIDVPEDAVGKLIWLTLPNMPQNDRDIGLGDDASTRFVLEEEQGVADTSAAARTEETLEIAVPRLELTLRDKAREGYQCICLGRVADVSDGTVVTLDQSMPPTGLILAAHRTYEGYLKAAIGAIEARIEVLERYAADPTSGGGFQDKDYLMLMVLNRNLPVLRHLQHLPSVHPERLYETLLALAGELTTFEDRDRRVRDYGRYRHDKPKETFKPVVDDIRRLLSRDVGRALRLPLEQRRNNSFAALVDDPNLFANAAFIIEVSAALPLTQIQQQFPQLCKVGPSTRMKEIIVNNMPGVPLVHTPNPPPQIRVVSGHVYFTVDKMSPLWRDFSVAPAMGMHFAGAWPGLELELWAIPEER</sequence>
<evidence type="ECO:0000313" key="2">
    <source>
        <dbReference type="Proteomes" id="UP000228531"/>
    </source>
</evidence>
<proteinExistence type="predicted"/>
<comment type="caution">
    <text evidence="1">The sequence shown here is derived from an EMBL/GenBank/DDBJ whole genome shotgun (WGS) entry which is preliminary data.</text>
</comment>
<reference evidence="1 2" key="1">
    <citation type="submission" date="2017-11" db="EMBL/GenBank/DDBJ databases">
        <title>Genomic Encyclopedia of Archaeal and Bacterial Type Strains, Phase II (KMG-II): From Individual Species to Whole Genera.</title>
        <authorList>
            <person name="Goeker M."/>
        </authorList>
    </citation>
    <scope>NUCLEOTIDE SEQUENCE [LARGE SCALE GENOMIC DNA]</scope>
    <source>
        <strain evidence="1 2">DSM 29128</strain>
    </source>
</reference>
<dbReference type="PANTHER" id="PTHR35566">
    <property type="entry name" value="BLR3599 PROTEIN"/>
    <property type="match status" value="1"/>
</dbReference>
<keyword evidence="2" id="KW-1185">Reference proteome</keyword>
<dbReference type="Pfam" id="PF05936">
    <property type="entry name" value="T6SS_VasE"/>
    <property type="match status" value="1"/>
</dbReference>
<dbReference type="RefSeq" id="WP_100369707.1">
    <property type="nucleotide sequence ID" value="NZ_PGTY01000005.1"/>
</dbReference>
<dbReference type="AlphaFoldDB" id="A0A2M8VZW8"/>
<dbReference type="InterPro" id="IPR010263">
    <property type="entry name" value="T6SS_TssK"/>
</dbReference>